<accession>A0A9P6C488</accession>
<dbReference type="Gene3D" id="2.80.10.50">
    <property type="match status" value="1"/>
</dbReference>
<keyword evidence="2" id="KW-1185">Reference proteome</keyword>
<dbReference type="Proteomes" id="UP000807342">
    <property type="component" value="Unassembled WGS sequence"/>
</dbReference>
<evidence type="ECO:0000313" key="2">
    <source>
        <dbReference type="Proteomes" id="UP000807342"/>
    </source>
</evidence>
<gene>
    <name evidence="1" type="ORF">P691DRAFT_780867</name>
</gene>
<dbReference type="AlphaFoldDB" id="A0A9P6C488"/>
<evidence type="ECO:0000313" key="1">
    <source>
        <dbReference type="EMBL" id="KAF9448495.1"/>
    </source>
</evidence>
<organism evidence="1 2">
    <name type="scientific">Macrolepiota fuliginosa MF-IS2</name>
    <dbReference type="NCBI Taxonomy" id="1400762"/>
    <lineage>
        <taxon>Eukaryota</taxon>
        <taxon>Fungi</taxon>
        <taxon>Dikarya</taxon>
        <taxon>Basidiomycota</taxon>
        <taxon>Agaricomycotina</taxon>
        <taxon>Agaricomycetes</taxon>
        <taxon>Agaricomycetidae</taxon>
        <taxon>Agaricales</taxon>
        <taxon>Agaricineae</taxon>
        <taxon>Agaricaceae</taxon>
        <taxon>Macrolepiota</taxon>
    </lineage>
</organism>
<comment type="caution">
    <text evidence="1">The sequence shown here is derived from an EMBL/GenBank/DDBJ whole genome shotgun (WGS) entry which is preliminary data.</text>
</comment>
<sequence>MPSTAVPDTHPLRPGFYFIDLQKGHVVANEEVAAVRVIDSDPSSVDNRFWLLTFSGRGYHIQHWGTKKYATVGENKPGAIITLSETPFIWNIQPDGQGINRILVPDMDLYWTEVNVFGWRLFKLWGSDGSEEQKLTFDPLWVNK</sequence>
<proteinExistence type="predicted"/>
<dbReference type="EMBL" id="MU151159">
    <property type="protein sequence ID" value="KAF9448495.1"/>
    <property type="molecule type" value="Genomic_DNA"/>
</dbReference>
<name>A0A9P6C488_9AGAR</name>
<dbReference type="InterPro" id="IPR035992">
    <property type="entry name" value="Ricin_B-like_lectins"/>
</dbReference>
<protein>
    <submittedName>
        <fullName evidence="1">Uncharacterized protein</fullName>
    </submittedName>
</protein>
<reference evidence="1" key="1">
    <citation type="submission" date="2020-11" db="EMBL/GenBank/DDBJ databases">
        <authorList>
            <consortium name="DOE Joint Genome Institute"/>
            <person name="Ahrendt S."/>
            <person name="Riley R."/>
            <person name="Andreopoulos W."/>
            <person name="Labutti K."/>
            <person name="Pangilinan J."/>
            <person name="Ruiz-Duenas F.J."/>
            <person name="Barrasa J.M."/>
            <person name="Sanchez-Garcia M."/>
            <person name="Camarero S."/>
            <person name="Miyauchi S."/>
            <person name="Serrano A."/>
            <person name="Linde D."/>
            <person name="Babiker R."/>
            <person name="Drula E."/>
            <person name="Ayuso-Fernandez I."/>
            <person name="Pacheco R."/>
            <person name="Padilla G."/>
            <person name="Ferreira P."/>
            <person name="Barriuso J."/>
            <person name="Kellner H."/>
            <person name="Castanera R."/>
            <person name="Alfaro M."/>
            <person name="Ramirez L."/>
            <person name="Pisabarro A.G."/>
            <person name="Kuo A."/>
            <person name="Tritt A."/>
            <person name="Lipzen A."/>
            <person name="He G."/>
            <person name="Yan M."/>
            <person name="Ng V."/>
            <person name="Cullen D."/>
            <person name="Martin F."/>
            <person name="Rosso M.-N."/>
            <person name="Henrissat B."/>
            <person name="Hibbett D."/>
            <person name="Martinez A.T."/>
            <person name="Grigoriev I.V."/>
        </authorList>
    </citation>
    <scope>NUCLEOTIDE SEQUENCE</scope>
    <source>
        <strain evidence="1">MF-IS2</strain>
    </source>
</reference>
<dbReference type="SUPFAM" id="SSF50370">
    <property type="entry name" value="Ricin B-like lectins"/>
    <property type="match status" value="1"/>
</dbReference>